<dbReference type="InterPro" id="IPR019438">
    <property type="entry name" value="Q_salvage"/>
</dbReference>
<protein>
    <recommendedName>
        <fullName evidence="1">Queuosine 5'-phosphate N-glycosylase/hydrolase</fullName>
        <ecNumber evidence="1">3.2.2.-</ecNumber>
    </recommendedName>
    <alternativeName>
        <fullName evidence="1">Queuosine-nucleotide N-glycosylase/hydrolase</fullName>
    </alternativeName>
</protein>
<dbReference type="Proteomes" id="UP000629468">
    <property type="component" value="Unassembled WGS sequence"/>
</dbReference>
<dbReference type="EMBL" id="JABXXO010000003">
    <property type="protein sequence ID" value="KAF7782453.1"/>
    <property type="molecule type" value="Genomic_DNA"/>
</dbReference>
<comment type="similarity">
    <text evidence="1">Belongs to the QNG1 protein family.</text>
</comment>
<name>A0A8H7F836_AGABI</name>
<reference evidence="2 3" key="1">
    <citation type="journal article" name="Sci. Rep.">
        <title>Telomere-to-telomere assembled and centromere annotated genomes of the two main subspecies of the button mushroom Agaricus bisporus reveal especially polymorphic chromosome ends.</title>
        <authorList>
            <person name="Sonnenberg A.S.M."/>
            <person name="Sedaghat-Telgerd N."/>
            <person name="Lavrijssen B."/>
            <person name="Ohm R.A."/>
            <person name="Hendrickx P.M."/>
            <person name="Scholtmeijer K."/>
            <person name="Baars J.J.P."/>
            <person name="van Peer A."/>
        </authorList>
    </citation>
    <scope>NUCLEOTIDE SEQUENCE [LARGE SCALE GENOMIC DNA]</scope>
    <source>
        <strain evidence="2 3">H119_p4</strain>
    </source>
</reference>
<dbReference type="Pfam" id="PF10343">
    <property type="entry name" value="Q_salvage"/>
    <property type="match status" value="1"/>
</dbReference>
<proteinExistence type="inferred from homology"/>
<dbReference type="GO" id="GO:0006400">
    <property type="term" value="P:tRNA modification"/>
    <property type="evidence" value="ECO:0007669"/>
    <property type="project" value="TreeGrafter"/>
</dbReference>
<evidence type="ECO:0000256" key="1">
    <source>
        <dbReference type="RuleBase" id="RU365002"/>
    </source>
</evidence>
<dbReference type="PANTHER" id="PTHR21314:SF1">
    <property type="entry name" value="QUEUOSINE SALVAGE PROTEIN"/>
    <property type="match status" value="1"/>
</dbReference>
<accession>A0A8H7F836</accession>
<dbReference type="EC" id="3.2.2.-" evidence="1"/>
<comment type="catalytic activity">
    <reaction evidence="1">
        <text>queuosine 5'-phosphate + H2O = queuine + D-ribose 5-phosphate</text>
        <dbReference type="Rhea" id="RHEA:75387"/>
        <dbReference type="ChEBI" id="CHEBI:15377"/>
        <dbReference type="ChEBI" id="CHEBI:17433"/>
        <dbReference type="ChEBI" id="CHEBI:78346"/>
        <dbReference type="ChEBI" id="CHEBI:194371"/>
    </reaction>
    <physiologicalReaction direction="left-to-right" evidence="1">
        <dbReference type="Rhea" id="RHEA:75388"/>
    </physiologicalReaction>
</comment>
<comment type="caution">
    <text evidence="2">The sequence shown here is derived from an EMBL/GenBank/DDBJ whole genome shotgun (WGS) entry which is preliminary data.</text>
</comment>
<gene>
    <name evidence="2" type="ORF">Agabi119p4_1829</name>
</gene>
<comment type="function">
    <text evidence="1">Catalyzes the hydrolysis of queuosine 5'-phosphate, releasing the nucleobase queuine (q). Is required for salvage of queuine from exogenous queuosine (Q) that is imported and then converted to queuosine 5'-phosphate intracellularly.</text>
</comment>
<evidence type="ECO:0000313" key="3">
    <source>
        <dbReference type="Proteomes" id="UP000629468"/>
    </source>
</evidence>
<dbReference type="AlphaFoldDB" id="A0A8H7F836"/>
<keyword evidence="1" id="KW-0378">Hydrolase</keyword>
<sequence>MTPTAPPLPPSGGYLEAIRYSSRQLRISAGIHITTPAIERFLQSPAFISSFKRVSTVHGLNLPLKFDSHLEELNLISVLSILNFASGYRASLHQQLGRGAWDSIRAFIFSLFITSSSGDDLLSASGMQSISMAQVAELMGVNLHVERPHETLPGVTVGELGGPLYELVMLITRVLNETGAILVNGGYINLGSFVLEALKEGAKTESSLETVLARLVKAFPAFQDMAIIEGQPIYCFKKALFLIHAIRIRFGSLSPPPFPIPETRDTPIFSDNVIPSLLIHLGVIDISKAPGLNTIFEGAGSEARLGTLLGLGPPRAGQAGSSTSKDGPVLSNDQAFKLRAAAIDACQMIVETARSFDVAQANAIDAESLNWIKDITLPELDLWICILLVHSGVIGISI</sequence>
<evidence type="ECO:0000313" key="2">
    <source>
        <dbReference type="EMBL" id="KAF7782453.1"/>
    </source>
</evidence>
<dbReference type="GO" id="GO:0016787">
    <property type="term" value="F:hydrolase activity"/>
    <property type="evidence" value="ECO:0007669"/>
    <property type="project" value="UniProtKB-KW"/>
</dbReference>
<organism evidence="2 3">
    <name type="scientific">Agaricus bisporus var. burnettii</name>
    <dbReference type="NCBI Taxonomy" id="192524"/>
    <lineage>
        <taxon>Eukaryota</taxon>
        <taxon>Fungi</taxon>
        <taxon>Dikarya</taxon>
        <taxon>Basidiomycota</taxon>
        <taxon>Agaricomycotina</taxon>
        <taxon>Agaricomycetes</taxon>
        <taxon>Agaricomycetidae</taxon>
        <taxon>Agaricales</taxon>
        <taxon>Agaricineae</taxon>
        <taxon>Agaricaceae</taxon>
        <taxon>Agaricus</taxon>
    </lineage>
</organism>
<dbReference type="PANTHER" id="PTHR21314">
    <property type="entry name" value="QUEUOSINE 5'-PHOSPHATE N-GLYCOSYLASE_HYDROLASE-RELATED"/>
    <property type="match status" value="1"/>
</dbReference>